<sequence>MSKTTLFVRGFSPDTSTVTLSSLFEKIGKTIRCDFPNRRGPHGASSFAFVEYKDPQDAQDAFDSLNGKEVDGKSLVIEWAKTPLSDRRPGGSSQRDRVRDREYDRDSYRREDYRYESRSSRYRSRSPDRRYRSRSPPRDDRRYRSRSPSRDDRRNDHSKSDRYRDDRRYGDRKEYSDRNDRSVESRSARGTLDYPPTKTDDRRSRRDERSK</sequence>
<reference evidence="4 5" key="1">
    <citation type="submission" date="2006-10" db="EMBL/GenBank/DDBJ databases">
        <title>The Genome Sequence of Batrachochytrium dendrobatidis JEL423.</title>
        <authorList>
            <consortium name="The Broad Institute Genome Sequencing Platform"/>
            <person name="Birren B."/>
            <person name="Lander E."/>
            <person name="Galagan J."/>
            <person name="Cuomo C."/>
            <person name="Devon K."/>
            <person name="Jaffe D."/>
            <person name="Butler J."/>
            <person name="Alvarez P."/>
            <person name="Gnerre S."/>
            <person name="Grabherr M."/>
            <person name="Kleber M."/>
            <person name="Mauceli E."/>
            <person name="Brockman W."/>
            <person name="Young S."/>
            <person name="LaButti K."/>
            <person name="Sykes S."/>
            <person name="DeCaprio D."/>
            <person name="Crawford M."/>
            <person name="Koehrsen M."/>
            <person name="Engels R."/>
            <person name="Montgomery P."/>
            <person name="Pearson M."/>
            <person name="Howarth C."/>
            <person name="Larson L."/>
            <person name="White J."/>
            <person name="O'Leary S."/>
            <person name="Kodira C."/>
            <person name="Zeng Q."/>
            <person name="Yandava C."/>
            <person name="Alvarado L."/>
            <person name="Longcore J."/>
            <person name="James T."/>
        </authorList>
    </citation>
    <scope>NUCLEOTIDE SEQUENCE [LARGE SCALE GENOMIC DNA]</scope>
    <source>
        <strain evidence="4 5">JEL423</strain>
    </source>
</reference>
<evidence type="ECO:0000256" key="2">
    <source>
        <dbReference type="SAM" id="MobiDB-lite"/>
    </source>
</evidence>
<evidence type="ECO:0000259" key="3">
    <source>
        <dbReference type="PROSITE" id="PS50102"/>
    </source>
</evidence>
<dbReference type="Proteomes" id="UP000077115">
    <property type="component" value="Unassembled WGS sequence"/>
</dbReference>
<dbReference type="InterPro" id="IPR012677">
    <property type="entry name" value="Nucleotide-bd_a/b_plait_sf"/>
</dbReference>
<feature type="compositionally biased region" description="Basic and acidic residues" evidence="2">
    <location>
        <begin position="84"/>
        <end position="187"/>
    </location>
</feature>
<evidence type="ECO:0000313" key="5">
    <source>
        <dbReference type="Proteomes" id="UP000077115"/>
    </source>
</evidence>
<name>A0A177WNS8_BATDL</name>
<dbReference type="Gene3D" id="3.30.70.330">
    <property type="match status" value="1"/>
</dbReference>
<dbReference type="InterPro" id="IPR000504">
    <property type="entry name" value="RRM_dom"/>
</dbReference>
<dbReference type="VEuPathDB" id="FungiDB:BDEG_25313"/>
<feature type="domain" description="RRM" evidence="3">
    <location>
        <begin position="4"/>
        <end position="82"/>
    </location>
</feature>
<dbReference type="CDD" id="cd00590">
    <property type="entry name" value="RRM_SF"/>
    <property type="match status" value="1"/>
</dbReference>
<dbReference type="AlphaFoldDB" id="A0A177WNS8"/>
<dbReference type="Pfam" id="PF00076">
    <property type="entry name" value="RRM_1"/>
    <property type="match status" value="1"/>
</dbReference>
<dbReference type="SMART" id="SM00360">
    <property type="entry name" value="RRM"/>
    <property type="match status" value="1"/>
</dbReference>
<dbReference type="EMBL" id="DS022306">
    <property type="protein sequence ID" value="OAJ41769.1"/>
    <property type="molecule type" value="Genomic_DNA"/>
</dbReference>
<evidence type="ECO:0000313" key="4">
    <source>
        <dbReference type="EMBL" id="OAJ41769.1"/>
    </source>
</evidence>
<dbReference type="PANTHER" id="PTHR48034">
    <property type="entry name" value="TRANSFORMER-2 SEX-DETERMINING PROTEIN-RELATED"/>
    <property type="match status" value="1"/>
</dbReference>
<dbReference type="SUPFAM" id="SSF54928">
    <property type="entry name" value="RNA-binding domain, RBD"/>
    <property type="match status" value="1"/>
</dbReference>
<reference evidence="4 5" key="2">
    <citation type="submission" date="2016-05" db="EMBL/GenBank/DDBJ databases">
        <title>Lineage-specific infection strategies underlie the spectrum of fungal disease in amphibians.</title>
        <authorList>
            <person name="Cuomo C.A."/>
            <person name="Farrer R.A."/>
            <person name="James T."/>
            <person name="Longcore J."/>
            <person name="Birren B."/>
        </authorList>
    </citation>
    <scope>NUCLEOTIDE SEQUENCE [LARGE SCALE GENOMIC DNA]</scope>
    <source>
        <strain evidence="4 5">JEL423</strain>
    </source>
</reference>
<feature type="compositionally biased region" description="Basic and acidic residues" evidence="2">
    <location>
        <begin position="198"/>
        <end position="211"/>
    </location>
</feature>
<feature type="region of interest" description="Disordered" evidence="2">
    <location>
        <begin position="83"/>
        <end position="211"/>
    </location>
</feature>
<accession>A0A177WNS8</accession>
<proteinExistence type="predicted"/>
<gene>
    <name evidence="4" type="ORF">BDEG_25313</name>
</gene>
<evidence type="ECO:0000256" key="1">
    <source>
        <dbReference type="PROSITE-ProRule" id="PRU00176"/>
    </source>
</evidence>
<keyword evidence="1" id="KW-0694">RNA-binding</keyword>
<dbReference type="GO" id="GO:0003723">
    <property type="term" value="F:RNA binding"/>
    <property type="evidence" value="ECO:0007669"/>
    <property type="project" value="UniProtKB-UniRule"/>
</dbReference>
<dbReference type="InterPro" id="IPR050441">
    <property type="entry name" value="RBM"/>
</dbReference>
<dbReference type="PROSITE" id="PS50102">
    <property type="entry name" value="RRM"/>
    <property type="match status" value="1"/>
</dbReference>
<dbReference type="InterPro" id="IPR035979">
    <property type="entry name" value="RBD_domain_sf"/>
</dbReference>
<dbReference type="STRING" id="403673.A0A177WNS8"/>
<organism evidence="4 5">
    <name type="scientific">Batrachochytrium dendrobatidis (strain JEL423)</name>
    <dbReference type="NCBI Taxonomy" id="403673"/>
    <lineage>
        <taxon>Eukaryota</taxon>
        <taxon>Fungi</taxon>
        <taxon>Fungi incertae sedis</taxon>
        <taxon>Chytridiomycota</taxon>
        <taxon>Chytridiomycota incertae sedis</taxon>
        <taxon>Chytridiomycetes</taxon>
        <taxon>Rhizophydiales</taxon>
        <taxon>Rhizophydiales incertae sedis</taxon>
        <taxon>Batrachochytrium</taxon>
    </lineage>
</organism>
<protein>
    <recommendedName>
        <fullName evidence="3">RRM domain-containing protein</fullName>
    </recommendedName>
</protein>